<accession>A0AA46W8C4</accession>
<dbReference type="EMBL" id="CP110230">
    <property type="protein sequence ID" value="UZD40803.1"/>
    <property type="molecule type" value="Genomic_DNA"/>
</dbReference>
<organism evidence="1 2">
    <name type="scientific">Capnocytophaga ochracea</name>
    <dbReference type="NCBI Taxonomy" id="1018"/>
    <lineage>
        <taxon>Bacteria</taxon>
        <taxon>Pseudomonadati</taxon>
        <taxon>Bacteroidota</taxon>
        <taxon>Flavobacteriia</taxon>
        <taxon>Flavobacteriales</taxon>
        <taxon>Flavobacteriaceae</taxon>
        <taxon>Capnocytophaga</taxon>
    </lineage>
</organism>
<proteinExistence type="predicted"/>
<evidence type="ECO:0000313" key="2">
    <source>
        <dbReference type="Proteomes" id="UP001163262"/>
    </source>
</evidence>
<evidence type="ECO:0000313" key="1">
    <source>
        <dbReference type="EMBL" id="UZD40803.1"/>
    </source>
</evidence>
<reference evidence="1" key="1">
    <citation type="submission" date="2022-10" db="EMBL/GenBank/DDBJ databases">
        <title>Complete genome sequence of Capnocytophaga ochracea KCOM 2812 isolated from actinomycosis lesion.</title>
        <authorList>
            <person name="Kook J.-K."/>
            <person name="Park S.-N."/>
            <person name="Lim Y.K."/>
        </authorList>
    </citation>
    <scope>NUCLEOTIDE SEQUENCE</scope>
    <source>
        <strain evidence="1">KCOM 28121</strain>
    </source>
</reference>
<sequence>MNTIHFAKSLKSLSCYDLWQSFLSLHFAKVLDFGKVEYNDN</sequence>
<dbReference type="Proteomes" id="UP001163262">
    <property type="component" value="Chromosome"/>
</dbReference>
<protein>
    <submittedName>
        <fullName evidence="1">Uncharacterized protein</fullName>
    </submittedName>
</protein>
<gene>
    <name evidence="1" type="ORF">OL231_11630</name>
</gene>
<dbReference type="RefSeq" id="WP_264860369.1">
    <property type="nucleotide sequence ID" value="NZ_CP110230.1"/>
</dbReference>
<dbReference type="AlphaFoldDB" id="A0AA46W8C4"/>
<name>A0AA46W8C4_CAPOC</name>